<name>A0A165TRW8_9APHY</name>
<dbReference type="Proteomes" id="UP000076727">
    <property type="component" value="Unassembled WGS sequence"/>
</dbReference>
<evidence type="ECO:0000259" key="2">
    <source>
        <dbReference type="Pfam" id="PF10342"/>
    </source>
</evidence>
<accession>A0A165TRW8</accession>
<evidence type="ECO:0000256" key="1">
    <source>
        <dbReference type="ARBA" id="ARBA00022729"/>
    </source>
</evidence>
<feature type="non-terminal residue" evidence="3">
    <location>
        <position position="115"/>
    </location>
</feature>
<dbReference type="OrthoDB" id="2317741at2759"/>
<gene>
    <name evidence="3" type="ORF">DAEQUDRAFT_644010</name>
</gene>
<sequence>LALASTVASVAASPVHVSRAIWDPEILTPNAQTVWVQGQTYEVTWDTANPPANVSNPYGQVLLGKGGVEAVLASDFALTDGSVEVTVPTGLEPGSDYEVILFGDSGNISPEFTIQ</sequence>
<proteinExistence type="predicted"/>
<dbReference type="EMBL" id="KV429035">
    <property type="protein sequence ID" value="KZT73853.1"/>
    <property type="molecule type" value="Genomic_DNA"/>
</dbReference>
<evidence type="ECO:0000313" key="3">
    <source>
        <dbReference type="EMBL" id="KZT73853.1"/>
    </source>
</evidence>
<reference evidence="3 4" key="1">
    <citation type="journal article" date="2016" name="Mol. Biol. Evol.">
        <title>Comparative Genomics of Early-Diverging Mushroom-Forming Fungi Provides Insights into the Origins of Lignocellulose Decay Capabilities.</title>
        <authorList>
            <person name="Nagy L.G."/>
            <person name="Riley R."/>
            <person name="Tritt A."/>
            <person name="Adam C."/>
            <person name="Daum C."/>
            <person name="Floudas D."/>
            <person name="Sun H."/>
            <person name="Yadav J.S."/>
            <person name="Pangilinan J."/>
            <person name="Larsson K.H."/>
            <person name="Matsuura K."/>
            <person name="Barry K."/>
            <person name="Labutti K."/>
            <person name="Kuo R."/>
            <person name="Ohm R.A."/>
            <person name="Bhattacharya S.S."/>
            <person name="Shirouzu T."/>
            <person name="Yoshinaga Y."/>
            <person name="Martin F.M."/>
            <person name="Grigoriev I.V."/>
            <person name="Hibbett D.S."/>
        </authorList>
    </citation>
    <scope>NUCLEOTIDE SEQUENCE [LARGE SCALE GENOMIC DNA]</scope>
    <source>
        <strain evidence="3 4">L-15889</strain>
    </source>
</reference>
<feature type="domain" description="Yeast cell wall synthesis Kre9/Knh1-like N-terminal" evidence="2">
    <location>
        <begin position="28"/>
        <end position="114"/>
    </location>
</feature>
<keyword evidence="1" id="KW-0732">Signal</keyword>
<organism evidence="3 4">
    <name type="scientific">Daedalea quercina L-15889</name>
    <dbReference type="NCBI Taxonomy" id="1314783"/>
    <lineage>
        <taxon>Eukaryota</taxon>
        <taxon>Fungi</taxon>
        <taxon>Dikarya</taxon>
        <taxon>Basidiomycota</taxon>
        <taxon>Agaricomycotina</taxon>
        <taxon>Agaricomycetes</taxon>
        <taxon>Polyporales</taxon>
        <taxon>Fomitopsis</taxon>
    </lineage>
</organism>
<feature type="non-terminal residue" evidence="3">
    <location>
        <position position="1"/>
    </location>
</feature>
<dbReference type="STRING" id="1314783.A0A165TRW8"/>
<evidence type="ECO:0000313" key="4">
    <source>
        <dbReference type="Proteomes" id="UP000076727"/>
    </source>
</evidence>
<dbReference type="AlphaFoldDB" id="A0A165TRW8"/>
<dbReference type="InterPro" id="IPR018466">
    <property type="entry name" value="Kre9/Knh1-like_N"/>
</dbReference>
<keyword evidence="4" id="KW-1185">Reference proteome</keyword>
<dbReference type="Pfam" id="PF10342">
    <property type="entry name" value="Kre9_KNH"/>
    <property type="match status" value="1"/>
</dbReference>
<protein>
    <recommendedName>
        <fullName evidence="2">Yeast cell wall synthesis Kre9/Knh1-like N-terminal domain-containing protein</fullName>
    </recommendedName>
</protein>